<evidence type="ECO:0000313" key="2">
    <source>
        <dbReference type="EMBL" id="MCD7459059.1"/>
    </source>
</evidence>
<dbReference type="Proteomes" id="UP000823775">
    <property type="component" value="Unassembled WGS sequence"/>
</dbReference>
<gene>
    <name evidence="2" type="ORF">HAX54_039920</name>
</gene>
<sequence>MQPSPTPPEAGLSAPVLDKDFPPHPSKHQQENSLNNSSNKLNYVNTLTPMHSLANNPSNIMPIPRKQVQYVQCVPGIQWKKEEVCRIDKLENLKYAIIASAVGKPFHLDMETINRTRPSCARAKVQVDLLADLPETMRMKIINEATHTIRTIVVHIQYDYLPMYCTECNLQGRDVNGCRVLHSELSEKHKETSA</sequence>
<organism evidence="2 3">
    <name type="scientific">Datura stramonium</name>
    <name type="common">Jimsonweed</name>
    <name type="synonym">Common thornapple</name>
    <dbReference type="NCBI Taxonomy" id="4076"/>
    <lineage>
        <taxon>Eukaryota</taxon>
        <taxon>Viridiplantae</taxon>
        <taxon>Streptophyta</taxon>
        <taxon>Embryophyta</taxon>
        <taxon>Tracheophyta</taxon>
        <taxon>Spermatophyta</taxon>
        <taxon>Magnoliopsida</taxon>
        <taxon>eudicotyledons</taxon>
        <taxon>Gunneridae</taxon>
        <taxon>Pentapetalae</taxon>
        <taxon>asterids</taxon>
        <taxon>lamiids</taxon>
        <taxon>Solanales</taxon>
        <taxon>Solanaceae</taxon>
        <taxon>Solanoideae</taxon>
        <taxon>Datureae</taxon>
        <taxon>Datura</taxon>
    </lineage>
</organism>
<dbReference type="PANTHER" id="PTHR31286">
    <property type="entry name" value="GLYCINE-RICH CELL WALL STRUCTURAL PROTEIN 1.8-LIKE"/>
    <property type="match status" value="1"/>
</dbReference>
<dbReference type="EMBL" id="JACEIK010000558">
    <property type="protein sequence ID" value="MCD7459059.1"/>
    <property type="molecule type" value="Genomic_DNA"/>
</dbReference>
<accession>A0ABS8SJH0</accession>
<evidence type="ECO:0000256" key="1">
    <source>
        <dbReference type="SAM" id="MobiDB-lite"/>
    </source>
</evidence>
<protein>
    <recommendedName>
        <fullName evidence="4">DUF4283 domain-containing protein</fullName>
    </recommendedName>
</protein>
<comment type="caution">
    <text evidence="2">The sequence shown here is derived from an EMBL/GenBank/DDBJ whole genome shotgun (WGS) entry which is preliminary data.</text>
</comment>
<keyword evidence="3" id="KW-1185">Reference proteome</keyword>
<feature type="region of interest" description="Disordered" evidence="1">
    <location>
        <begin position="1"/>
        <end position="38"/>
    </location>
</feature>
<evidence type="ECO:0008006" key="4">
    <source>
        <dbReference type="Google" id="ProtNLM"/>
    </source>
</evidence>
<dbReference type="PANTHER" id="PTHR31286:SF79">
    <property type="entry name" value="N-6 ADENINE-SPECIFIC DNA METHYLASE"/>
    <property type="match status" value="1"/>
</dbReference>
<dbReference type="InterPro" id="IPR040256">
    <property type="entry name" value="At4g02000-like"/>
</dbReference>
<name>A0ABS8SJH0_DATST</name>
<evidence type="ECO:0000313" key="3">
    <source>
        <dbReference type="Proteomes" id="UP000823775"/>
    </source>
</evidence>
<proteinExistence type="predicted"/>
<reference evidence="2 3" key="1">
    <citation type="journal article" date="2021" name="BMC Genomics">
        <title>Datura genome reveals duplications of psychoactive alkaloid biosynthetic genes and high mutation rate following tissue culture.</title>
        <authorList>
            <person name="Rajewski A."/>
            <person name="Carter-House D."/>
            <person name="Stajich J."/>
            <person name="Litt A."/>
        </authorList>
    </citation>
    <scope>NUCLEOTIDE SEQUENCE [LARGE SCALE GENOMIC DNA]</scope>
    <source>
        <strain evidence="2">AR-01</strain>
    </source>
</reference>